<feature type="transmembrane region" description="Helical" evidence="12">
    <location>
        <begin position="247"/>
        <end position="270"/>
    </location>
</feature>
<dbReference type="EMBL" id="JAJEPR010000007">
    <property type="protein sequence ID" value="MCC2189342.1"/>
    <property type="molecule type" value="Genomic_DNA"/>
</dbReference>
<comment type="catalytic activity">
    <reaction evidence="10">
        <text>Mg(2+)(in) = Mg(2+)(out)</text>
        <dbReference type="Rhea" id="RHEA:29827"/>
        <dbReference type="ChEBI" id="CHEBI:18420"/>
    </reaction>
</comment>
<accession>A0AAE3J5S7</accession>
<evidence type="ECO:0000256" key="5">
    <source>
        <dbReference type="ARBA" id="ARBA00022692"/>
    </source>
</evidence>
<evidence type="ECO:0000256" key="9">
    <source>
        <dbReference type="ARBA" id="ARBA00023136"/>
    </source>
</evidence>
<dbReference type="Pfam" id="PF01544">
    <property type="entry name" value="CorA"/>
    <property type="match status" value="1"/>
</dbReference>
<evidence type="ECO:0000256" key="10">
    <source>
        <dbReference type="ARBA" id="ARBA00034269"/>
    </source>
</evidence>
<evidence type="ECO:0000256" key="6">
    <source>
        <dbReference type="ARBA" id="ARBA00022842"/>
    </source>
</evidence>
<keyword evidence="7 12" id="KW-1133">Transmembrane helix</keyword>
<dbReference type="Gene3D" id="1.20.58.340">
    <property type="entry name" value="Magnesium transport protein CorA, transmembrane region"/>
    <property type="match status" value="2"/>
</dbReference>
<sequence length="308" mass="36457">MIRYVFDMERGQLRPAKENDSQTLPASWEVLLMDEKEFSDLSGDYPHRKTLKRSLSPVQYCKIETFSDCIQGTMKIPVKQENTSLLLFGFYQKDQTLILITETGELKSYLDRMRKDSTKGCTLNQFLLNFFELLIEEDVLYLQKFEERLNQVEEMLLSRQPQHFNEELLRYRKKLSGLHSYYEQLMNMGDLMQANISQALTREECAGWQLYAGRSERLHDHVEMLREYLLQLRELYQSQIEVQQNRVMSILTVVTTIFLPLTLIAGWYGMNFPGMPEFGWKYGYPTVIFISILIIVLEILYFKKKKLL</sequence>
<evidence type="ECO:0000256" key="4">
    <source>
        <dbReference type="ARBA" id="ARBA00022475"/>
    </source>
</evidence>
<evidence type="ECO:0000256" key="7">
    <source>
        <dbReference type="ARBA" id="ARBA00022989"/>
    </source>
</evidence>
<dbReference type="GO" id="GO:0005886">
    <property type="term" value="C:plasma membrane"/>
    <property type="evidence" value="ECO:0007669"/>
    <property type="project" value="UniProtKB-SubCell"/>
</dbReference>
<dbReference type="Proteomes" id="UP001197875">
    <property type="component" value="Unassembled WGS sequence"/>
</dbReference>
<name>A0AAE3J5S7_9FIRM</name>
<evidence type="ECO:0000256" key="2">
    <source>
        <dbReference type="ARBA" id="ARBA00009765"/>
    </source>
</evidence>
<dbReference type="GO" id="GO:0015087">
    <property type="term" value="F:cobalt ion transmembrane transporter activity"/>
    <property type="evidence" value="ECO:0007669"/>
    <property type="project" value="TreeGrafter"/>
</dbReference>
<dbReference type="RefSeq" id="WP_227614707.1">
    <property type="nucleotide sequence ID" value="NZ_JAJEPR010000007.1"/>
</dbReference>
<dbReference type="AlphaFoldDB" id="A0AAE3J5S7"/>
<keyword evidence="14" id="KW-1185">Reference proteome</keyword>
<dbReference type="InterPro" id="IPR002523">
    <property type="entry name" value="MgTranspt_CorA/ZnTranspt_ZntB"/>
</dbReference>
<dbReference type="SUPFAM" id="SSF143865">
    <property type="entry name" value="CorA soluble domain-like"/>
    <property type="match status" value="1"/>
</dbReference>
<dbReference type="GO" id="GO:0015095">
    <property type="term" value="F:magnesium ion transmembrane transporter activity"/>
    <property type="evidence" value="ECO:0007669"/>
    <property type="project" value="TreeGrafter"/>
</dbReference>
<feature type="transmembrane region" description="Helical" evidence="12">
    <location>
        <begin position="282"/>
        <end position="302"/>
    </location>
</feature>
<keyword evidence="3" id="KW-0813">Transport</keyword>
<keyword evidence="9 12" id="KW-0472">Membrane</keyword>
<comment type="caution">
    <text evidence="13">The sequence shown here is derived from an EMBL/GenBank/DDBJ whole genome shotgun (WGS) entry which is preliminary data.</text>
</comment>
<dbReference type="GO" id="GO:0000287">
    <property type="term" value="F:magnesium ion binding"/>
    <property type="evidence" value="ECO:0007669"/>
    <property type="project" value="TreeGrafter"/>
</dbReference>
<evidence type="ECO:0000256" key="12">
    <source>
        <dbReference type="SAM" id="Phobius"/>
    </source>
</evidence>
<dbReference type="CDD" id="cd12826">
    <property type="entry name" value="EcCorA_ZntB-like_u1"/>
    <property type="match status" value="1"/>
</dbReference>
<proteinExistence type="inferred from homology"/>
<evidence type="ECO:0000256" key="8">
    <source>
        <dbReference type="ARBA" id="ARBA00023065"/>
    </source>
</evidence>
<evidence type="ECO:0000313" key="14">
    <source>
        <dbReference type="Proteomes" id="UP001197875"/>
    </source>
</evidence>
<keyword evidence="5 12" id="KW-0812">Transmembrane</keyword>
<dbReference type="InterPro" id="IPR045861">
    <property type="entry name" value="CorA_cytoplasmic_dom"/>
</dbReference>
<gene>
    <name evidence="13" type="ORF">LKD71_05850</name>
</gene>
<protein>
    <submittedName>
        <fullName evidence="13">Cobalt transporter</fullName>
    </submittedName>
</protein>
<evidence type="ECO:0000256" key="1">
    <source>
        <dbReference type="ARBA" id="ARBA00004651"/>
    </source>
</evidence>
<organism evidence="13 14">
    <name type="scientific">Fusicatenibacter faecihominis</name>
    <dbReference type="NCBI Taxonomy" id="2881276"/>
    <lineage>
        <taxon>Bacteria</taxon>
        <taxon>Bacillati</taxon>
        <taxon>Bacillota</taxon>
        <taxon>Clostridia</taxon>
        <taxon>Lachnospirales</taxon>
        <taxon>Lachnospiraceae</taxon>
        <taxon>Fusicatenibacter</taxon>
    </lineage>
</organism>
<dbReference type="PANTHER" id="PTHR46494:SF1">
    <property type="entry name" value="CORA FAMILY METAL ION TRANSPORTER (EUROFUNG)"/>
    <property type="match status" value="1"/>
</dbReference>
<evidence type="ECO:0000256" key="3">
    <source>
        <dbReference type="ARBA" id="ARBA00022448"/>
    </source>
</evidence>
<reference evidence="13 14" key="1">
    <citation type="submission" date="2021-10" db="EMBL/GenBank/DDBJ databases">
        <title>Anaerobic single-cell dispensing facilitates the cultivation of human gut bacteria.</title>
        <authorList>
            <person name="Afrizal A."/>
        </authorList>
    </citation>
    <scope>NUCLEOTIDE SEQUENCE [LARGE SCALE GENOMIC DNA]</scope>
    <source>
        <strain evidence="13 14">CLA-AA-H277</strain>
    </source>
</reference>
<comment type="subcellular location">
    <subcellularLocation>
        <location evidence="1">Cell membrane</location>
        <topology evidence="1">Multi-pass membrane protein</topology>
    </subcellularLocation>
</comment>
<evidence type="ECO:0000313" key="13">
    <source>
        <dbReference type="EMBL" id="MCC2189342.1"/>
    </source>
</evidence>
<dbReference type="FunFam" id="1.20.58.340:FF:000004">
    <property type="entry name" value="Magnesium transport protein CorA"/>
    <property type="match status" value="1"/>
</dbReference>
<evidence type="ECO:0000256" key="11">
    <source>
        <dbReference type="ARBA" id="ARBA00045497"/>
    </source>
</evidence>
<comment type="similarity">
    <text evidence="2">Belongs to the CorA metal ion transporter (MIT) (TC 1.A.35) family.</text>
</comment>
<dbReference type="PANTHER" id="PTHR46494">
    <property type="entry name" value="CORA FAMILY METAL ION TRANSPORTER (EUROFUNG)"/>
    <property type="match status" value="1"/>
</dbReference>
<keyword evidence="6" id="KW-0460">Magnesium</keyword>
<keyword evidence="8" id="KW-0406">Ion transport</keyword>
<keyword evidence="4" id="KW-1003">Cell membrane</keyword>
<comment type="function">
    <text evidence="11">Mediates influx of magnesium ions. Alternates between open and closed states. Activated by low cytoplasmic Mg(2+) levels. Inactive when cytoplasmic Mg(2+) levels are high.</text>
</comment>
<dbReference type="InterPro" id="IPR045863">
    <property type="entry name" value="CorA_TM1_TM2"/>
</dbReference>
<dbReference type="SUPFAM" id="SSF144083">
    <property type="entry name" value="Magnesium transport protein CorA, transmembrane region"/>
    <property type="match status" value="1"/>
</dbReference>
<dbReference type="GO" id="GO:0050897">
    <property type="term" value="F:cobalt ion binding"/>
    <property type="evidence" value="ECO:0007669"/>
    <property type="project" value="TreeGrafter"/>
</dbReference>